<dbReference type="EMBL" id="ASPP01004511">
    <property type="protein sequence ID" value="ETO32062.1"/>
    <property type="molecule type" value="Genomic_DNA"/>
</dbReference>
<proteinExistence type="predicted"/>
<evidence type="ECO:0000256" key="1">
    <source>
        <dbReference type="SAM" id="Phobius"/>
    </source>
</evidence>
<comment type="caution">
    <text evidence="2">The sequence shown here is derived from an EMBL/GenBank/DDBJ whole genome shotgun (WGS) entry which is preliminary data.</text>
</comment>
<reference evidence="2 3" key="1">
    <citation type="journal article" date="2013" name="Curr. Biol.">
        <title>The Genome of the Foraminiferan Reticulomyxa filosa.</title>
        <authorList>
            <person name="Glockner G."/>
            <person name="Hulsmann N."/>
            <person name="Schleicher M."/>
            <person name="Noegel A.A."/>
            <person name="Eichinger L."/>
            <person name="Gallinger C."/>
            <person name="Pawlowski J."/>
            <person name="Sierra R."/>
            <person name="Euteneuer U."/>
            <person name="Pillet L."/>
            <person name="Moustafa A."/>
            <person name="Platzer M."/>
            <person name="Groth M."/>
            <person name="Szafranski K."/>
            <person name="Schliwa M."/>
        </authorList>
    </citation>
    <scope>NUCLEOTIDE SEQUENCE [LARGE SCALE GENOMIC DNA]</scope>
</reference>
<feature type="transmembrane region" description="Helical" evidence="1">
    <location>
        <begin position="116"/>
        <end position="134"/>
    </location>
</feature>
<protein>
    <submittedName>
        <fullName evidence="2">Uncharacterized protein</fullName>
    </submittedName>
</protein>
<sequence length="182" mass="22175">MEKFDPNKLAIISNVNNNDNNNMRLNVTTLDLFFFLKKNICFADYTTQKLQRQYQFMYRFLFFKIKEKTLKALEKFLTLLVIDFLEKIYTNSFSKKLEQSIGLICYKKFESVWKMTYIWLLFVFLDFSGCRFLWISKYKNKKRKNRVLFLKEIKIKDSTDDSLFFAKWLCCDESRCAYRNIQ</sequence>
<keyword evidence="1" id="KW-0812">Transmembrane</keyword>
<dbReference type="Proteomes" id="UP000023152">
    <property type="component" value="Unassembled WGS sequence"/>
</dbReference>
<keyword evidence="1" id="KW-0472">Membrane</keyword>
<keyword evidence="3" id="KW-1185">Reference proteome</keyword>
<evidence type="ECO:0000313" key="3">
    <source>
        <dbReference type="Proteomes" id="UP000023152"/>
    </source>
</evidence>
<accession>X6P3C1</accession>
<organism evidence="2 3">
    <name type="scientific">Reticulomyxa filosa</name>
    <dbReference type="NCBI Taxonomy" id="46433"/>
    <lineage>
        <taxon>Eukaryota</taxon>
        <taxon>Sar</taxon>
        <taxon>Rhizaria</taxon>
        <taxon>Retaria</taxon>
        <taxon>Foraminifera</taxon>
        <taxon>Monothalamids</taxon>
        <taxon>Reticulomyxidae</taxon>
        <taxon>Reticulomyxa</taxon>
    </lineage>
</organism>
<gene>
    <name evidence="2" type="ORF">RFI_05054</name>
</gene>
<dbReference type="AlphaFoldDB" id="X6P3C1"/>
<evidence type="ECO:0000313" key="2">
    <source>
        <dbReference type="EMBL" id="ETO32062.1"/>
    </source>
</evidence>
<keyword evidence="1" id="KW-1133">Transmembrane helix</keyword>
<name>X6P3C1_RETFI</name>